<reference evidence="1 2" key="1">
    <citation type="journal article" date="2021" name="Sci. Rep.">
        <title>Chromosome anchoring in Senegalese sole (Solea senegalensis) reveals sex-associated markers and genome rearrangements in flatfish.</title>
        <authorList>
            <person name="Guerrero-Cozar I."/>
            <person name="Gomez-Garrido J."/>
            <person name="Berbel C."/>
            <person name="Martinez-Blanch J.F."/>
            <person name="Alioto T."/>
            <person name="Claros M.G."/>
            <person name="Gagnaire P.A."/>
            <person name="Manchado M."/>
        </authorList>
    </citation>
    <scope>NUCLEOTIDE SEQUENCE [LARGE SCALE GENOMIC DNA]</scope>
    <source>
        <strain evidence="1">Sse05_10M</strain>
    </source>
</reference>
<protein>
    <submittedName>
        <fullName evidence="1">Uncharacterized protein</fullName>
    </submittedName>
</protein>
<evidence type="ECO:0000313" key="1">
    <source>
        <dbReference type="EMBL" id="KAG7521153.1"/>
    </source>
</evidence>
<keyword evidence="2" id="KW-1185">Reference proteome</keyword>
<sequence length="114" mass="12596">MRVGKVVFVNKKKAPASCSTECFSCRGRRGGGVFHSCGRRESGEQRRGAQVSVYLAALAHTHTSTLVLVPAENSRTDDSARCFHCRITTQLRSREIRSSLSVFMTRTVGDLICF</sequence>
<gene>
    <name evidence="1" type="ORF">JOB18_043640</name>
</gene>
<comment type="caution">
    <text evidence="1">The sequence shown here is derived from an EMBL/GenBank/DDBJ whole genome shotgun (WGS) entry which is preliminary data.</text>
</comment>
<dbReference type="AlphaFoldDB" id="A0AAV6SVV9"/>
<accession>A0AAV6SVV9</accession>
<proteinExistence type="predicted"/>
<dbReference type="EMBL" id="JAGKHQ010000003">
    <property type="protein sequence ID" value="KAG7521153.1"/>
    <property type="molecule type" value="Genomic_DNA"/>
</dbReference>
<name>A0AAV6SVV9_SOLSE</name>
<dbReference type="Proteomes" id="UP000693946">
    <property type="component" value="Linkage Group LG11"/>
</dbReference>
<evidence type="ECO:0000313" key="2">
    <source>
        <dbReference type="Proteomes" id="UP000693946"/>
    </source>
</evidence>
<organism evidence="1 2">
    <name type="scientific">Solea senegalensis</name>
    <name type="common">Senegalese sole</name>
    <dbReference type="NCBI Taxonomy" id="28829"/>
    <lineage>
        <taxon>Eukaryota</taxon>
        <taxon>Metazoa</taxon>
        <taxon>Chordata</taxon>
        <taxon>Craniata</taxon>
        <taxon>Vertebrata</taxon>
        <taxon>Euteleostomi</taxon>
        <taxon>Actinopterygii</taxon>
        <taxon>Neopterygii</taxon>
        <taxon>Teleostei</taxon>
        <taxon>Neoteleostei</taxon>
        <taxon>Acanthomorphata</taxon>
        <taxon>Carangaria</taxon>
        <taxon>Pleuronectiformes</taxon>
        <taxon>Pleuronectoidei</taxon>
        <taxon>Soleidae</taxon>
        <taxon>Solea</taxon>
    </lineage>
</organism>